<comment type="caution">
    <text evidence="2">The sequence shown here is derived from an EMBL/GenBank/DDBJ whole genome shotgun (WGS) entry which is preliminary data.</text>
</comment>
<feature type="signal peptide" evidence="1">
    <location>
        <begin position="1"/>
        <end position="24"/>
    </location>
</feature>
<keyword evidence="1" id="KW-0732">Signal</keyword>
<sequence length="125" mass="13690">MYSLFGLPAAGLLLFSLFPQHSFIACLTICSSSSLLTTSSITSSHLNPSSIHLHNQTISSITSSHLNLSSHYITKPPHHISTSLPSTKPNHLINHFITSQPIFYLHNQTTSSITITSQPLFYPST</sequence>
<evidence type="ECO:0000313" key="3">
    <source>
        <dbReference type="Proteomes" id="UP001286313"/>
    </source>
</evidence>
<dbReference type="EMBL" id="JAWQEG010002630">
    <property type="protein sequence ID" value="KAK3870642.1"/>
    <property type="molecule type" value="Genomic_DNA"/>
</dbReference>
<keyword evidence="3" id="KW-1185">Reference proteome</keyword>
<dbReference type="Proteomes" id="UP001286313">
    <property type="component" value="Unassembled WGS sequence"/>
</dbReference>
<reference evidence="2" key="1">
    <citation type="submission" date="2023-10" db="EMBL/GenBank/DDBJ databases">
        <title>Genome assemblies of two species of porcelain crab, Petrolisthes cinctipes and Petrolisthes manimaculis (Anomura: Porcellanidae).</title>
        <authorList>
            <person name="Angst P."/>
        </authorList>
    </citation>
    <scope>NUCLEOTIDE SEQUENCE</scope>
    <source>
        <strain evidence="2">PB745_01</strain>
        <tissue evidence="2">Gill</tissue>
    </source>
</reference>
<proteinExistence type="predicted"/>
<evidence type="ECO:0000313" key="2">
    <source>
        <dbReference type="EMBL" id="KAK3870642.1"/>
    </source>
</evidence>
<protein>
    <submittedName>
        <fullName evidence="2">Uncharacterized protein</fullName>
    </submittedName>
</protein>
<dbReference type="AlphaFoldDB" id="A0AAE1FAY8"/>
<feature type="chain" id="PRO_5042065079" evidence="1">
    <location>
        <begin position="25"/>
        <end position="125"/>
    </location>
</feature>
<name>A0AAE1FAY8_PETCI</name>
<organism evidence="2 3">
    <name type="scientific">Petrolisthes cinctipes</name>
    <name type="common">Flat porcelain crab</name>
    <dbReference type="NCBI Taxonomy" id="88211"/>
    <lineage>
        <taxon>Eukaryota</taxon>
        <taxon>Metazoa</taxon>
        <taxon>Ecdysozoa</taxon>
        <taxon>Arthropoda</taxon>
        <taxon>Crustacea</taxon>
        <taxon>Multicrustacea</taxon>
        <taxon>Malacostraca</taxon>
        <taxon>Eumalacostraca</taxon>
        <taxon>Eucarida</taxon>
        <taxon>Decapoda</taxon>
        <taxon>Pleocyemata</taxon>
        <taxon>Anomura</taxon>
        <taxon>Galatheoidea</taxon>
        <taxon>Porcellanidae</taxon>
        <taxon>Petrolisthes</taxon>
    </lineage>
</organism>
<accession>A0AAE1FAY8</accession>
<gene>
    <name evidence="2" type="ORF">Pcinc_024145</name>
</gene>
<evidence type="ECO:0000256" key="1">
    <source>
        <dbReference type="SAM" id="SignalP"/>
    </source>
</evidence>